<comment type="caution">
    <text evidence="3">The sequence shown here is derived from an EMBL/GenBank/DDBJ whole genome shotgun (WGS) entry which is preliminary data.</text>
</comment>
<keyword evidence="2" id="KW-0560">Oxidoreductase</keyword>
<dbReference type="PANTHER" id="PTHR43639:SF1">
    <property type="entry name" value="SHORT-CHAIN DEHYDROGENASE_REDUCTASE FAMILY PROTEIN"/>
    <property type="match status" value="1"/>
</dbReference>
<dbReference type="InterPro" id="IPR036291">
    <property type="entry name" value="NAD(P)-bd_dom_sf"/>
</dbReference>
<dbReference type="PRINTS" id="PR00080">
    <property type="entry name" value="SDRFAMILY"/>
</dbReference>
<sequence length="279" mass="30013">MDAVSCPVFNAQNLTFNLMDLNLQDKIILVTGGAKGIGEGISTVLATEGAIPVIVGRNEADNQKVVEAIRASGGKAHQVVAELTRPDDCKRAVEQTLAQFGQIDGLVNNAGVNDGVGLEQGCYEDFMASLHKNLVHYYLMAHHALPALKQSKGAIVNIGSKVAETGQGNTSAYAAANGGRNALTREWAVELLPYGIRVNCVIVAESWTPLYANWIKTLPDPDKKLQQIVSKIPLQRRMTTTEEIANAVAFLLSERSSHTTGQLLHVDGGYTHLDRAITD</sequence>
<dbReference type="PRINTS" id="PR00081">
    <property type="entry name" value="GDHRDH"/>
</dbReference>
<dbReference type="CDD" id="cd05233">
    <property type="entry name" value="SDR_c"/>
    <property type="match status" value="1"/>
</dbReference>
<evidence type="ECO:0000313" key="4">
    <source>
        <dbReference type="Proteomes" id="UP000009309"/>
    </source>
</evidence>
<dbReference type="eggNOG" id="COG1028">
    <property type="taxonomic scope" value="Bacteria"/>
</dbReference>
<dbReference type="AlphaFoldDB" id="I2GHE7"/>
<evidence type="ECO:0000256" key="1">
    <source>
        <dbReference type="ARBA" id="ARBA00006484"/>
    </source>
</evidence>
<dbReference type="SUPFAM" id="SSF51735">
    <property type="entry name" value="NAD(P)-binding Rossmann-fold domains"/>
    <property type="match status" value="1"/>
</dbReference>
<organism evidence="3 4">
    <name type="scientific">Fibrisoma limi BUZ 3</name>
    <dbReference type="NCBI Taxonomy" id="1185876"/>
    <lineage>
        <taxon>Bacteria</taxon>
        <taxon>Pseudomonadati</taxon>
        <taxon>Bacteroidota</taxon>
        <taxon>Cytophagia</taxon>
        <taxon>Cytophagales</taxon>
        <taxon>Spirosomataceae</taxon>
        <taxon>Fibrisoma</taxon>
    </lineage>
</organism>
<evidence type="ECO:0000256" key="2">
    <source>
        <dbReference type="ARBA" id="ARBA00023002"/>
    </source>
</evidence>
<dbReference type="PANTHER" id="PTHR43639">
    <property type="entry name" value="OXIDOREDUCTASE, SHORT-CHAIN DEHYDROGENASE/REDUCTASE FAMILY (AFU_ORTHOLOGUE AFUA_5G02870)"/>
    <property type="match status" value="1"/>
</dbReference>
<evidence type="ECO:0000313" key="3">
    <source>
        <dbReference type="EMBL" id="CCH53322.1"/>
    </source>
</evidence>
<dbReference type="Proteomes" id="UP000009309">
    <property type="component" value="Unassembled WGS sequence"/>
</dbReference>
<accession>I2GHE7</accession>
<dbReference type="STRING" id="1185876.BN8_02411"/>
<protein>
    <submittedName>
        <fullName evidence="3">Short-chain dehydrogenase/reductase SDR</fullName>
    </submittedName>
</protein>
<comment type="similarity">
    <text evidence="1">Belongs to the short-chain dehydrogenases/reductases (SDR) family.</text>
</comment>
<proteinExistence type="inferred from homology"/>
<dbReference type="GO" id="GO:0016491">
    <property type="term" value="F:oxidoreductase activity"/>
    <property type="evidence" value="ECO:0007669"/>
    <property type="project" value="UniProtKB-KW"/>
</dbReference>
<gene>
    <name evidence="3" type="ORF">BN8_02411</name>
</gene>
<name>I2GHE7_9BACT</name>
<reference evidence="3 4" key="1">
    <citation type="journal article" date="2012" name="J. Bacteriol.">
        <title>Genome Sequence of the Filamentous Bacterium Fibrisoma limi BUZ 3T.</title>
        <authorList>
            <person name="Filippini M."/>
            <person name="Qi W."/>
            <person name="Jaenicke S."/>
            <person name="Goesmann A."/>
            <person name="Smits T.H."/>
            <person name="Bagheri H.C."/>
        </authorList>
    </citation>
    <scope>NUCLEOTIDE SEQUENCE [LARGE SCALE GENOMIC DNA]</scope>
    <source>
        <strain evidence="4">BUZ 3T</strain>
    </source>
</reference>
<dbReference type="InterPro" id="IPR002347">
    <property type="entry name" value="SDR_fam"/>
</dbReference>
<keyword evidence="4" id="KW-1185">Reference proteome</keyword>
<dbReference type="FunFam" id="3.40.50.720:FF:000084">
    <property type="entry name" value="Short-chain dehydrogenase reductase"/>
    <property type="match status" value="1"/>
</dbReference>
<dbReference type="NCBIfam" id="NF006384">
    <property type="entry name" value="PRK08628.1"/>
    <property type="match status" value="1"/>
</dbReference>
<dbReference type="Pfam" id="PF13561">
    <property type="entry name" value="adh_short_C2"/>
    <property type="match status" value="1"/>
</dbReference>
<dbReference type="Gene3D" id="3.40.50.720">
    <property type="entry name" value="NAD(P)-binding Rossmann-like Domain"/>
    <property type="match status" value="1"/>
</dbReference>
<dbReference type="EMBL" id="CAIT01000006">
    <property type="protein sequence ID" value="CCH53322.1"/>
    <property type="molecule type" value="Genomic_DNA"/>
</dbReference>